<evidence type="ECO:0000313" key="3">
    <source>
        <dbReference type="EMBL" id="RFU34474.1"/>
    </source>
</evidence>
<dbReference type="PANTHER" id="PTHR24320">
    <property type="entry name" value="RETINOL DEHYDROGENASE"/>
    <property type="match status" value="1"/>
</dbReference>
<dbReference type="OrthoDB" id="191139at2759"/>
<dbReference type="InterPro" id="IPR036291">
    <property type="entry name" value="NAD(P)-bd_dom_sf"/>
</dbReference>
<evidence type="ECO:0000256" key="2">
    <source>
        <dbReference type="ARBA" id="ARBA00023002"/>
    </source>
</evidence>
<comment type="caution">
    <text evidence="3">The sequence shown here is derived from an EMBL/GenBank/DDBJ whole genome shotgun (WGS) entry which is preliminary data.</text>
</comment>
<dbReference type="Gene3D" id="3.40.50.720">
    <property type="entry name" value="NAD(P)-binding Rossmann-like Domain"/>
    <property type="match status" value="1"/>
</dbReference>
<dbReference type="Proteomes" id="UP000258309">
    <property type="component" value="Unassembled WGS sequence"/>
</dbReference>
<keyword evidence="4" id="KW-1185">Reference proteome</keyword>
<name>A0A3E2HM52_SCYLI</name>
<sequence length="321" mass="35137">MSEIFGFETEGNTVVSKFADQVKGRTFLITGPSEGSIGAETALSLARASPKQLLLLGRNKTRIDPIIKAISEIDKNIAVKFFEVDLSSLESVRNAAQAILSDPTIPTINVIINNAGIMACPYEKSIDGIEMQFASNHLGHFLLDNLLLPKVRASGPHARIVNISSWGHAFSQVNFDDINFNDGKDYIPLCGYGQSKTANVLHAVALKKRLAGSNIHAYALHPGSIVSGLRKYATPEFAKAVSGHWEKLGKPMPVRKTMQQGCATQLRAALDPSLESRPEIYLQDCQLTSDPTDVYPYCVDPEAAERLWQLSEKLIGQKFDI</sequence>
<dbReference type="GO" id="GO:0016491">
    <property type="term" value="F:oxidoreductase activity"/>
    <property type="evidence" value="ECO:0007669"/>
    <property type="project" value="UniProtKB-KW"/>
</dbReference>
<dbReference type="PANTHER" id="PTHR24320:SF283">
    <property type="entry name" value="RETINOL DEHYDROGENASE 11"/>
    <property type="match status" value="1"/>
</dbReference>
<keyword evidence="2" id="KW-0560">Oxidoreductase</keyword>
<evidence type="ECO:0000313" key="4">
    <source>
        <dbReference type="Proteomes" id="UP000258309"/>
    </source>
</evidence>
<evidence type="ECO:0000256" key="1">
    <source>
        <dbReference type="ARBA" id="ARBA00006484"/>
    </source>
</evidence>
<dbReference type="Pfam" id="PF00106">
    <property type="entry name" value="adh_short"/>
    <property type="match status" value="1"/>
</dbReference>
<protein>
    <submittedName>
        <fullName evidence="3">Uncharacterized protein</fullName>
    </submittedName>
</protein>
<dbReference type="PRINTS" id="PR00081">
    <property type="entry name" value="GDHRDH"/>
</dbReference>
<feature type="non-terminal residue" evidence="3">
    <location>
        <position position="1"/>
    </location>
</feature>
<comment type="similarity">
    <text evidence="1">Belongs to the short-chain dehydrogenases/reductases (SDR) family.</text>
</comment>
<organism evidence="3 4">
    <name type="scientific">Scytalidium lignicola</name>
    <name type="common">Hyphomycete</name>
    <dbReference type="NCBI Taxonomy" id="5539"/>
    <lineage>
        <taxon>Eukaryota</taxon>
        <taxon>Fungi</taxon>
        <taxon>Dikarya</taxon>
        <taxon>Ascomycota</taxon>
        <taxon>Pezizomycotina</taxon>
        <taxon>Leotiomycetes</taxon>
        <taxon>Leotiomycetes incertae sedis</taxon>
        <taxon>Scytalidium</taxon>
    </lineage>
</organism>
<feature type="non-terminal residue" evidence="3">
    <location>
        <position position="321"/>
    </location>
</feature>
<dbReference type="STRING" id="5539.A0A3E2HM52"/>
<proteinExistence type="inferred from homology"/>
<dbReference type="InterPro" id="IPR002347">
    <property type="entry name" value="SDR_fam"/>
</dbReference>
<dbReference type="SUPFAM" id="SSF51735">
    <property type="entry name" value="NAD(P)-binding Rossmann-fold domains"/>
    <property type="match status" value="1"/>
</dbReference>
<accession>A0A3E2HM52</accession>
<reference evidence="3 4" key="1">
    <citation type="submission" date="2018-05" db="EMBL/GenBank/DDBJ databases">
        <title>Draft genome sequence of Scytalidium lignicola DSM 105466, a ubiquitous saprotrophic fungus.</title>
        <authorList>
            <person name="Buettner E."/>
            <person name="Gebauer A.M."/>
            <person name="Hofrichter M."/>
            <person name="Liers C."/>
            <person name="Kellner H."/>
        </authorList>
    </citation>
    <scope>NUCLEOTIDE SEQUENCE [LARGE SCALE GENOMIC DNA]</scope>
    <source>
        <strain evidence="3 4">DSM 105466</strain>
    </source>
</reference>
<gene>
    <name evidence="3" type="ORF">B7463_g1846</name>
</gene>
<dbReference type="OMA" id="HPGYNGD"/>
<dbReference type="AlphaFoldDB" id="A0A3E2HM52"/>
<dbReference type="EMBL" id="NCSJ02000020">
    <property type="protein sequence ID" value="RFU34474.1"/>
    <property type="molecule type" value="Genomic_DNA"/>
</dbReference>